<dbReference type="EMBL" id="AP014962">
    <property type="protein sequence ID" value="BAS95830.1"/>
    <property type="molecule type" value="Genomic_DNA"/>
</dbReference>
<reference evidence="2" key="1">
    <citation type="journal article" date="2005" name="Nature">
        <title>The map-based sequence of the rice genome.</title>
        <authorList>
            <consortium name="International rice genome sequencing project (IRGSP)"/>
            <person name="Matsumoto T."/>
            <person name="Wu J."/>
            <person name="Kanamori H."/>
            <person name="Katayose Y."/>
            <person name="Fujisawa M."/>
            <person name="Namiki N."/>
            <person name="Mizuno H."/>
            <person name="Yamamoto K."/>
            <person name="Antonio B.A."/>
            <person name="Baba T."/>
            <person name="Sakata K."/>
            <person name="Nagamura Y."/>
            <person name="Aoki H."/>
            <person name="Arikawa K."/>
            <person name="Arita K."/>
            <person name="Bito T."/>
            <person name="Chiden Y."/>
            <person name="Fujitsuka N."/>
            <person name="Fukunaka R."/>
            <person name="Hamada M."/>
            <person name="Harada C."/>
            <person name="Hayashi A."/>
            <person name="Hijishita S."/>
            <person name="Honda M."/>
            <person name="Hosokawa S."/>
            <person name="Ichikawa Y."/>
            <person name="Idonuma A."/>
            <person name="Iijima M."/>
            <person name="Ikeda M."/>
            <person name="Ikeno M."/>
            <person name="Ito K."/>
            <person name="Ito S."/>
            <person name="Ito T."/>
            <person name="Ito Y."/>
            <person name="Ito Y."/>
            <person name="Iwabuchi A."/>
            <person name="Kamiya K."/>
            <person name="Karasawa W."/>
            <person name="Kurita K."/>
            <person name="Katagiri S."/>
            <person name="Kikuta A."/>
            <person name="Kobayashi H."/>
            <person name="Kobayashi N."/>
            <person name="Machita K."/>
            <person name="Maehara T."/>
            <person name="Masukawa M."/>
            <person name="Mizubayashi T."/>
            <person name="Mukai Y."/>
            <person name="Nagasaki H."/>
            <person name="Nagata Y."/>
            <person name="Naito S."/>
            <person name="Nakashima M."/>
            <person name="Nakama Y."/>
            <person name="Nakamichi Y."/>
            <person name="Nakamura M."/>
            <person name="Meguro A."/>
            <person name="Negishi M."/>
            <person name="Ohta I."/>
            <person name="Ohta T."/>
            <person name="Okamoto M."/>
            <person name="Ono N."/>
            <person name="Saji S."/>
            <person name="Sakaguchi M."/>
            <person name="Sakai K."/>
            <person name="Shibata M."/>
            <person name="Shimokawa T."/>
            <person name="Song J."/>
            <person name="Takazaki Y."/>
            <person name="Terasawa K."/>
            <person name="Tsugane M."/>
            <person name="Tsuji K."/>
            <person name="Ueda S."/>
            <person name="Waki K."/>
            <person name="Yamagata H."/>
            <person name="Yamamoto M."/>
            <person name="Yamamoto S."/>
            <person name="Yamane H."/>
            <person name="Yoshiki S."/>
            <person name="Yoshihara R."/>
            <person name="Yukawa K."/>
            <person name="Zhong H."/>
            <person name="Yano M."/>
            <person name="Yuan Q."/>
            <person name="Ouyang S."/>
            <person name="Liu J."/>
            <person name="Jones K.M."/>
            <person name="Gansberger K."/>
            <person name="Moffat K."/>
            <person name="Hill J."/>
            <person name="Bera J."/>
            <person name="Fadrosh D."/>
            <person name="Jin S."/>
            <person name="Johri S."/>
            <person name="Kim M."/>
            <person name="Overton L."/>
            <person name="Reardon M."/>
            <person name="Tsitrin T."/>
            <person name="Vuong H."/>
            <person name="Weaver B."/>
            <person name="Ciecko A."/>
            <person name="Tallon L."/>
            <person name="Jackson J."/>
            <person name="Pai G."/>
            <person name="Aken S.V."/>
            <person name="Utterback T."/>
            <person name="Reidmuller S."/>
            <person name="Feldblyum T."/>
            <person name="Hsiao J."/>
            <person name="Zismann V."/>
            <person name="Iobst S."/>
            <person name="de Vazeille A.R."/>
            <person name="Buell C.R."/>
            <person name="Ying K."/>
            <person name="Li Y."/>
            <person name="Lu T."/>
            <person name="Huang Y."/>
            <person name="Zhao Q."/>
            <person name="Feng Q."/>
            <person name="Zhang L."/>
            <person name="Zhu J."/>
            <person name="Weng Q."/>
            <person name="Mu J."/>
            <person name="Lu Y."/>
            <person name="Fan D."/>
            <person name="Liu Y."/>
            <person name="Guan J."/>
            <person name="Zhang Y."/>
            <person name="Yu S."/>
            <person name="Liu X."/>
            <person name="Zhang Y."/>
            <person name="Hong G."/>
            <person name="Han B."/>
            <person name="Choisne N."/>
            <person name="Demange N."/>
            <person name="Orjeda G."/>
            <person name="Samain S."/>
            <person name="Cattolico L."/>
            <person name="Pelletier E."/>
            <person name="Couloux A."/>
            <person name="Segurens B."/>
            <person name="Wincker P."/>
            <person name="D'Hont A."/>
            <person name="Scarpelli C."/>
            <person name="Weissenbach J."/>
            <person name="Salanoubat M."/>
            <person name="Quetier F."/>
            <person name="Yu Y."/>
            <person name="Kim H.R."/>
            <person name="Rambo T."/>
            <person name="Currie J."/>
            <person name="Collura K."/>
            <person name="Luo M."/>
            <person name="Yang T."/>
            <person name="Ammiraju J.S.S."/>
            <person name="Engler F."/>
            <person name="Soderlund C."/>
            <person name="Wing R.A."/>
            <person name="Palmer L.E."/>
            <person name="de la Bastide M."/>
            <person name="Spiegel L."/>
            <person name="Nascimento L."/>
            <person name="Zutavern T."/>
            <person name="O'Shaughnessy A."/>
            <person name="Dike S."/>
            <person name="Dedhia N."/>
            <person name="Preston R."/>
            <person name="Balija V."/>
            <person name="McCombie W.R."/>
            <person name="Chow T."/>
            <person name="Chen H."/>
            <person name="Chung M."/>
            <person name="Chen C."/>
            <person name="Shaw J."/>
            <person name="Wu H."/>
            <person name="Hsiao K."/>
            <person name="Chao Y."/>
            <person name="Chu M."/>
            <person name="Cheng C."/>
            <person name="Hour A."/>
            <person name="Lee P."/>
            <person name="Lin S."/>
            <person name="Lin Y."/>
            <person name="Liou J."/>
            <person name="Liu S."/>
            <person name="Hsing Y."/>
            <person name="Raghuvanshi S."/>
            <person name="Mohanty A."/>
            <person name="Bharti A.K."/>
            <person name="Gaur A."/>
            <person name="Gupta V."/>
            <person name="Kumar D."/>
            <person name="Ravi V."/>
            <person name="Vij S."/>
            <person name="Kapur A."/>
            <person name="Khurana P."/>
            <person name="Khurana P."/>
            <person name="Khurana J.P."/>
            <person name="Tyagi A.K."/>
            <person name="Gaikwad K."/>
            <person name="Singh A."/>
            <person name="Dalal V."/>
            <person name="Srivastava S."/>
            <person name="Dixit A."/>
            <person name="Pal A.K."/>
            <person name="Ghazi I.A."/>
            <person name="Yadav M."/>
            <person name="Pandit A."/>
            <person name="Bhargava A."/>
            <person name="Sureshbabu K."/>
            <person name="Batra K."/>
            <person name="Sharma T.R."/>
            <person name="Mohapatra T."/>
            <person name="Singh N.K."/>
            <person name="Messing J."/>
            <person name="Nelson A.B."/>
            <person name="Fuks G."/>
            <person name="Kavchok S."/>
            <person name="Keizer G."/>
            <person name="Linton E."/>
            <person name="Llaca V."/>
            <person name="Song R."/>
            <person name="Tanyolac B."/>
            <person name="Young S."/>
            <person name="Ho-Il K."/>
            <person name="Hahn J.H."/>
            <person name="Sangsakoo G."/>
            <person name="Vanavichit A."/>
            <person name="de Mattos Luiz.A.T."/>
            <person name="Zimmer P.D."/>
            <person name="Malone G."/>
            <person name="Dellagostin O."/>
            <person name="de Oliveira A.C."/>
            <person name="Bevan M."/>
            <person name="Bancroft I."/>
            <person name="Minx P."/>
            <person name="Cordum H."/>
            <person name="Wilson R."/>
            <person name="Cheng Z."/>
            <person name="Jin W."/>
            <person name="Jiang J."/>
            <person name="Leong S.A."/>
            <person name="Iwama H."/>
            <person name="Gojobori T."/>
            <person name="Itoh T."/>
            <person name="Niimura Y."/>
            <person name="Fujii Y."/>
            <person name="Habara T."/>
            <person name="Sakai H."/>
            <person name="Sato Y."/>
            <person name="Wilson G."/>
            <person name="Kumar K."/>
            <person name="McCouch S."/>
            <person name="Juretic N."/>
            <person name="Hoen D."/>
            <person name="Wright S."/>
            <person name="Bruskiewich R."/>
            <person name="Bureau T."/>
            <person name="Miyao A."/>
            <person name="Hirochika H."/>
            <person name="Nishikawa T."/>
            <person name="Kadowaki K."/>
            <person name="Sugiura M."/>
            <person name="Burr B."/>
            <person name="Sasaki T."/>
        </authorList>
    </citation>
    <scope>NUCLEOTIDE SEQUENCE [LARGE SCALE GENOMIC DNA]</scope>
    <source>
        <strain evidence="2">cv. Nipponbare</strain>
    </source>
</reference>
<reference evidence="1 2" key="3">
    <citation type="journal article" date="2013" name="Rice">
        <title>Improvement of the Oryza sativa Nipponbare reference genome using next generation sequence and optical map data.</title>
        <authorList>
            <person name="Kawahara Y."/>
            <person name="de la Bastide M."/>
            <person name="Hamilton J.P."/>
            <person name="Kanamori H."/>
            <person name="McCombie W.R."/>
            <person name="Ouyang S."/>
            <person name="Schwartz D.C."/>
            <person name="Tanaka T."/>
            <person name="Wu J."/>
            <person name="Zhou S."/>
            <person name="Childs K.L."/>
            <person name="Davidson R.M."/>
            <person name="Lin H."/>
            <person name="Quesada-Ocampo L."/>
            <person name="Vaillancourt B."/>
            <person name="Sakai H."/>
            <person name="Lee S.S."/>
            <person name="Kim J."/>
            <person name="Numa H."/>
            <person name="Itoh T."/>
            <person name="Buell C.R."/>
            <person name="Matsumoto T."/>
        </authorList>
    </citation>
    <scope>NUCLEOTIDE SEQUENCE [LARGE SCALE GENOMIC DNA]</scope>
    <source>
        <strain evidence="2">cv. Nipponbare</strain>
    </source>
</reference>
<protein>
    <submittedName>
        <fullName evidence="1">Os06g0114651 protein</fullName>
    </submittedName>
</protein>
<dbReference type="AlphaFoldDB" id="A0A0P0WRI4"/>
<accession>A0A0P0WRI4</accession>
<proteinExistence type="predicted"/>
<organism evidence="1 2">
    <name type="scientific">Oryza sativa subsp. japonica</name>
    <name type="common">Rice</name>
    <dbReference type="NCBI Taxonomy" id="39947"/>
    <lineage>
        <taxon>Eukaryota</taxon>
        <taxon>Viridiplantae</taxon>
        <taxon>Streptophyta</taxon>
        <taxon>Embryophyta</taxon>
        <taxon>Tracheophyta</taxon>
        <taxon>Spermatophyta</taxon>
        <taxon>Magnoliopsida</taxon>
        <taxon>Liliopsida</taxon>
        <taxon>Poales</taxon>
        <taxon>Poaceae</taxon>
        <taxon>BOP clade</taxon>
        <taxon>Oryzoideae</taxon>
        <taxon>Oryzeae</taxon>
        <taxon>Oryzinae</taxon>
        <taxon>Oryza</taxon>
        <taxon>Oryza sativa</taxon>
    </lineage>
</organism>
<sequence>MIQPLPDSVAEGLQPRDAVAVGERDALAHLGCCQGQGRAEKFRNEKGKCRLVGCEMMNSSEKYIDLDHARPLFA</sequence>
<evidence type="ECO:0000313" key="2">
    <source>
        <dbReference type="Proteomes" id="UP000059680"/>
    </source>
</evidence>
<dbReference type="Proteomes" id="UP000059680">
    <property type="component" value="Chromosome 6"/>
</dbReference>
<name>A0A0P0WRI4_ORYSJ</name>
<dbReference type="Gramene" id="Os06t0114651-00">
    <property type="protein sequence ID" value="Os06t0114651-00"/>
    <property type="gene ID" value="Os06g0114651"/>
</dbReference>
<dbReference type="PaxDb" id="39947-A0A0P0WRI4"/>
<dbReference type="InParanoid" id="A0A0P0WRI4"/>
<gene>
    <name evidence="1" type="ordered locus">Os06g0114651</name>
    <name evidence="1" type="ORF">OSNPB_060114651</name>
</gene>
<evidence type="ECO:0000313" key="1">
    <source>
        <dbReference type="EMBL" id="BAS95830.1"/>
    </source>
</evidence>
<keyword evidence="2" id="KW-1185">Reference proteome</keyword>
<reference evidence="1 2" key="2">
    <citation type="journal article" date="2013" name="Plant Cell Physiol.">
        <title>Rice Annotation Project Database (RAP-DB): an integrative and interactive database for rice genomics.</title>
        <authorList>
            <person name="Sakai H."/>
            <person name="Lee S.S."/>
            <person name="Tanaka T."/>
            <person name="Numa H."/>
            <person name="Kim J."/>
            <person name="Kawahara Y."/>
            <person name="Wakimoto H."/>
            <person name="Yang C.C."/>
            <person name="Iwamoto M."/>
            <person name="Abe T."/>
            <person name="Yamada Y."/>
            <person name="Muto A."/>
            <person name="Inokuchi H."/>
            <person name="Ikemura T."/>
            <person name="Matsumoto T."/>
            <person name="Sasaki T."/>
            <person name="Itoh T."/>
        </authorList>
    </citation>
    <scope>NUCLEOTIDE SEQUENCE [LARGE SCALE GENOMIC DNA]</scope>
    <source>
        <strain evidence="2">cv. Nipponbare</strain>
    </source>
</reference>